<evidence type="ECO:0000256" key="1">
    <source>
        <dbReference type="ARBA" id="ARBA00022692"/>
    </source>
</evidence>
<dbReference type="SMART" id="SM00267">
    <property type="entry name" value="GGDEF"/>
    <property type="match status" value="1"/>
</dbReference>
<keyword evidence="4" id="KW-0472">Membrane</keyword>
<organism evidence="7 8">
    <name type="scientific">Actinomycetospora cinnamomea</name>
    <dbReference type="NCBI Taxonomy" id="663609"/>
    <lineage>
        <taxon>Bacteria</taxon>
        <taxon>Bacillati</taxon>
        <taxon>Actinomycetota</taxon>
        <taxon>Actinomycetes</taxon>
        <taxon>Pseudonocardiales</taxon>
        <taxon>Pseudonocardiaceae</taxon>
        <taxon>Actinomycetospora</taxon>
    </lineage>
</organism>
<dbReference type="GO" id="GO:0043709">
    <property type="term" value="P:cell adhesion involved in single-species biofilm formation"/>
    <property type="evidence" value="ECO:0007669"/>
    <property type="project" value="TreeGrafter"/>
</dbReference>
<dbReference type="NCBIfam" id="TIGR00254">
    <property type="entry name" value="GGDEF"/>
    <property type="match status" value="1"/>
</dbReference>
<keyword evidence="2 4" id="KW-1133">Transmembrane helix</keyword>
<dbReference type="AlphaFoldDB" id="A0A2U1FG38"/>
<keyword evidence="8" id="KW-1185">Reference proteome</keyword>
<dbReference type="PANTHER" id="PTHR45138:SF9">
    <property type="entry name" value="DIGUANYLATE CYCLASE DGCM-RELATED"/>
    <property type="match status" value="1"/>
</dbReference>
<evidence type="ECO:0000259" key="6">
    <source>
        <dbReference type="PROSITE" id="PS50887"/>
    </source>
</evidence>
<dbReference type="CDD" id="cd01949">
    <property type="entry name" value="GGDEF"/>
    <property type="match status" value="1"/>
</dbReference>
<dbReference type="InterPro" id="IPR029016">
    <property type="entry name" value="GAF-like_dom_sf"/>
</dbReference>
<dbReference type="SUPFAM" id="SSF55073">
    <property type="entry name" value="Nucleotide cyclase"/>
    <property type="match status" value="1"/>
</dbReference>
<reference evidence="7 8" key="1">
    <citation type="submission" date="2018-04" db="EMBL/GenBank/DDBJ databases">
        <title>Genomic Encyclopedia of Type Strains, Phase IV (KMG-IV): sequencing the most valuable type-strain genomes for metagenomic binning, comparative biology and taxonomic classification.</title>
        <authorList>
            <person name="Goeker M."/>
        </authorList>
    </citation>
    <scope>NUCLEOTIDE SEQUENCE [LARGE SCALE GENOMIC DNA]</scope>
    <source>
        <strain evidence="7 8">DSM 45771</strain>
    </source>
</reference>
<dbReference type="InterPro" id="IPR003660">
    <property type="entry name" value="HAMP_dom"/>
</dbReference>
<evidence type="ECO:0000259" key="5">
    <source>
        <dbReference type="PROSITE" id="PS50885"/>
    </source>
</evidence>
<dbReference type="PANTHER" id="PTHR45138">
    <property type="entry name" value="REGULATORY COMPONENTS OF SENSORY TRANSDUCTION SYSTEM"/>
    <property type="match status" value="1"/>
</dbReference>
<keyword evidence="3" id="KW-0175">Coiled coil</keyword>
<dbReference type="GO" id="GO:1902201">
    <property type="term" value="P:negative regulation of bacterial-type flagellum-dependent cell motility"/>
    <property type="evidence" value="ECO:0007669"/>
    <property type="project" value="TreeGrafter"/>
</dbReference>
<dbReference type="SUPFAM" id="SSF55781">
    <property type="entry name" value="GAF domain-like"/>
    <property type="match status" value="1"/>
</dbReference>
<dbReference type="PROSITE" id="PS50885">
    <property type="entry name" value="HAMP"/>
    <property type="match status" value="1"/>
</dbReference>
<dbReference type="SMART" id="SM00304">
    <property type="entry name" value="HAMP"/>
    <property type="match status" value="1"/>
</dbReference>
<evidence type="ECO:0000256" key="3">
    <source>
        <dbReference type="SAM" id="Coils"/>
    </source>
</evidence>
<dbReference type="GO" id="GO:0052621">
    <property type="term" value="F:diguanylate cyclase activity"/>
    <property type="evidence" value="ECO:0007669"/>
    <property type="project" value="TreeGrafter"/>
</dbReference>
<feature type="domain" description="HAMP" evidence="5">
    <location>
        <begin position="217"/>
        <end position="269"/>
    </location>
</feature>
<evidence type="ECO:0000256" key="4">
    <source>
        <dbReference type="SAM" id="Phobius"/>
    </source>
</evidence>
<gene>
    <name evidence="7" type="ORF">C8D89_104347</name>
</gene>
<comment type="caution">
    <text evidence="7">The sequence shown here is derived from an EMBL/GenBank/DDBJ whole genome shotgun (WGS) entry which is preliminary data.</text>
</comment>
<name>A0A2U1FG38_9PSEU</name>
<dbReference type="FunFam" id="3.30.70.270:FF:000001">
    <property type="entry name" value="Diguanylate cyclase domain protein"/>
    <property type="match status" value="1"/>
</dbReference>
<dbReference type="InterPro" id="IPR043128">
    <property type="entry name" value="Rev_trsase/Diguanyl_cyclase"/>
</dbReference>
<dbReference type="Pfam" id="PF13492">
    <property type="entry name" value="GAF_3"/>
    <property type="match status" value="1"/>
</dbReference>
<evidence type="ECO:0000313" key="7">
    <source>
        <dbReference type="EMBL" id="PVZ11132.1"/>
    </source>
</evidence>
<dbReference type="InterPro" id="IPR029787">
    <property type="entry name" value="Nucleotide_cyclase"/>
</dbReference>
<keyword evidence="1 4" id="KW-0812">Transmembrane</keyword>
<feature type="domain" description="GGDEF" evidence="6">
    <location>
        <begin position="465"/>
        <end position="596"/>
    </location>
</feature>
<dbReference type="Gene3D" id="3.30.70.270">
    <property type="match status" value="1"/>
</dbReference>
<dbReference type="InterPro" id="IPR050469">
    <property type="entry name" value="Diguanylate_Cyclase"/>
</dbReference>
<feature type="transmembrane region" description="Helical" evidence="4">
    <location>
        <begin position="27"/>
        <end position="48"/>
    </location>
</feature>
<dbReference type="Proteomes" id="UP000245639">
    <property type="component" value="Unassembled WGS sequence"/>
</dbReference>
<evidence type="ECO:0000256" key="2">
    <source>
        <dbReference type="ARBA" id="ARBA00022989"/>
    </source>
</evidence>
<dbReference type="GO" id="GO:0007165">
    <property type="term" value="P:signal transduction"/>
    <property type="evidence" value="ECO:0007669"/>
    <property type="project" value="InterPro"/>
</dbReference>
<proteinExistence type="predicted"/>
<dbReference type="InterPro" id="IPR003018">
    <property type="entry name" value="GAF"/>
</dbReference>
<protein>
    <submittedName>
        <fullName evidence="7">Diguanylate cyclase (GGDEF)-like protein</fullName>
    </submittedName>
</protein>
<dbReference type="Pfam" id="PF00990">
    <property type="entry name" value="GGDEF"/>
    <property type="match status" value="1"/>
</dbReference>
<dbReference type="EMBL" id="QEKW01000004">
    <property type="protein sequence ID" value="PVZ11132.1"/>
    <property type="molecule type" value="Genomic_DNA"/>
</dbReference>
<feature type="transmembrane region" description="Helical" evidence="4">
    <location>
        <begin position="191"/>
        <end position="209"/>
    </location>
</feature>
<dbReference type="Gene3D" id="3.30.450.40">
    <property type="match status" value="1"/>
</dbReference>
<dbReference type="InterPro" id="IPR000160">
    <property type="entry name" value="GGDEF_dom"/>
</dbReference>
<evidence type="ECO:0000313" key="8">
    <source>
        <dbReference type="Proteomes" id="UP000245639"/>
    </source>
</evidence>
<accession>A0A2U1FG38</accession>
<dbReference type="PROSITE" id="PS50887">
    <property type="entry name" value="GGDEF"/>
    <property type="match status" value="1"/>
</dbReference>
<sequence>MDLVDQRGQEGEPVKPAPRLIHEVQRLGLTVSIAALVIVVLVVFRLVWSAAVTTPTDQRLQSGLLALEDSHQAMLDMDAALRGYLATGDQFFADTATDAAPVLAAADTQMVNLLEEPQLRQDVLALLLAQQRWRAEWADQARRLPPPGGVELFLKQGKALFDDYTARKDATRADTLAAIDAADRSNVITQWIVGGLLTLVGVATLLVALRGRQRLQRHVVAPVDGLLASVRDIGEGRLTPPHPVDGSAELVALRDGLADMTVALRRQREEAAAQAERLQAQTDRLRTILIMTREIAGSLNTRYVIDSTVQAAVAVTDGRVLLWLLEEDGNGLELAYDSDRGPVAPMETHCHLGVGVVGRSARYGQISRGDPETGEDAAVAVPLVVGARVIGILECYDSVEGEVEGQRLSAVEMLATLSGSAIEASRLHAATERLSQFDPLTQLANRRRLGADLDSAVANAKRHGTPMSVIMLDLDHFKELNDRYGHQQGDVVLQEVASTLRTAMRDGETAYRYGGEEFAILVTRGGPDDAVQLAERLRARVEADFRRGDKQLVTASFGVAGLPEHAGDGEALLSEADRALYSAKNSGRNRVHRAGGLVG</sequence>
<feature type="coiled-coil region" evidence="3">
    <location>
        <begin position="261"/>
        <end position="288"/>
    </location>
</feature>
<dbReference type="GO" id="GO:0005886">
    <property type="term" value="C:plasma membrane"/>
    <property type="evidence" value="ECO:0007669"/>
    <property type="project" value="TreeGrafter"/>
</dbReference>